<protein>
    <submittedName>
        <fullName evidence="1">Uncharacterized protein</fullName>
    </submittedName>
</protein>
<dbReference type="Proteomes" id="UP001163321">
    <property type="component" value="Chromosome 12"/>
</dbReference>
<proteinExistence type="predicted"/>
<name>A0ACC0WHH0_9STRA</name>
<dbReference type="EMBL" id="CM047591">
    <property type="protein sequence ID" value="KAI9918293.1"/>
    <property type="molecule type" value="Genomic_DNA"/>
</dbReference>
<sequence>MDAFERKYHALKWNVERRLKVAFCQAMSALFACFQQTLYEHTHESRDAGANPPFEACGIDYLEMLTRVGFLFSVESLLSTYGTELGMLGDTEAAVKELARVQLKLRPVNRPGPQRFASRSRPDPRAFMHRIPDQDARSGVFCLALGTPEERLRAKFLFQKPIPVVPVLFSHDVYEMQTVANTVGRDALQKYINAENVLALEAYVKALAAWGIKKQVRDGTSTPLVAQLRRCFPT</sequence>
<evidence type="ECO:0000313" key="2">
    <source>
        <dbReference type="Proteomes" id="UP001163321"/>
    </source>
</evidence>
<accession>A0ACC0WHH0</accession>
<keyword evidence="2" id="KW-1185">Reference proteome</keyword>
<comment type="caution">
    <text evidence="1">The sequence shown here is derived from an EMBL/GenBank/DDBJ whole genome shotgun (WGS) entry which is preliminary data.</text>
</comment>
<reference evidence="1 2" key="1">
    <citation type="journal article" date="2022" name="bioRxiv">
        <title>The genome of the oomycete Peronosclerospora sorghi, a cosmopolitan pathogen of maize and sorghum, is inflated with dispersed pseudogenes.</title>
        <authorList>
            <person name="Fletcher K."/>
            <person name="Martin F."/>
            <person name="Isakeit T."/>
            <person name="Cavanaugh K."/>
            <person name="Magill C."/>
            <person name="Michelmore R."/>
        </authorList>
    </citation>
    <scope>NUCLEOTIDE SEQUENCE [LARGE SCALE GENOMIC DNA]</scope>
    <source>
        <strain evidence="1">P6</strain>
    </source>
</reference>
<evidence type="ECO:0000313" key="1">
    <source>
        <dbReference type="EMBL" id="KAI9918293.1"/>
    </source>
</evidence>
<organism evidence="1 2">
    <name type="scientific">Peronosclerospora sorghi</name>
    <dbReference type="NCBI Taxonomy" id="230839"/>
    <lineage>
        <taxon>Eukaryota</taxon>
        <taxon>Sar</taxon>
        <taxon>Stramenopiles</taxon>
        <taxon>Oomycota</taxon>
        <taxon>Peronosporomycetes</taxon>
        <taxon>Peronosporales</taxon>
        <taxon>Peronosporaceae</taxon>
        <taxon>Peronosclerospora</taxon>
    </lineage>
</organism>
<gene>
    <name evidence="1" type="ORF">PsorP6_011702</name>
</gene>